<sequence>MNSMYRQPASDRRE</sequence>
<protein>
    <submittedName>
        <fullName evidence="1">Uncharacterized protein</fullName>
    </submittedName>
</protein>
<proteinExistence type="predicted"/>
<evidence type="ECO:0000313" key="1">
    <source>
        <dbReference type="EMBL" id="JAD64955.1"/>
    </source>
</evidence>
<reference evidence="1" key="1">
    <citation type="submission" date="2014-09" db="EMBL/GenBank/DDBJ databases">
        <authorList>
            <person name="Magalhaes I.L.F."/>
            <person name="Oliveira U."/>
            <person name="Santos F.R."/>
            <person name="Vidigal T.H.D.A."/>
            <person name="Brescovit A.D."/>
            <person name="Santos A.J."/>
        </authorList>
    </citation>
    <scope>NUCLEOTIDE SEQUENCE</scope>
    <source>
        <tissue evidence="1">Shoot tissue taken approximately 20 cm above the soil surface</tissue>
    </source>
</reference>
<dbReference type="EMBL" id="GBRH01232940">
    <property type="protein sequence ID" value="JAD64955.1"/>
    <property type="molecule type" value="Transcribed_RNA"/>
</dbReference>
<organism evidence="1">
    <name type="scientific">Arundo donax</name>
    <name type="common">Giant reed</name>
    <name type="synonym">Donax arundinaceus</name>
    <dbReference type="NCBI Taxonomy" id="35708"/>
    <lineage>
        <taxon>Eukaryota</taxon>
        <taxon>Viridiplantae</taxon>
        <taxon>Streptophyta</taxon>
        <taxon>Embryophyta</taxon>
        <taxon>Tracheophyta</taxon>
        <taxon>Spermatophyta</taxon>
        <taxon>Magnoliopsida</taxon>
        <taxon>Liliopsida</taxon>
        <taxon>Poales</taxon>
        <taxon>Poaceae</taxon>
        <taxon>PACMAD clade</taxon>
        <taxon>Arundinoideae</taxon>
        <taxon>Arundineae</taxon>
        <taxon>Arundo</taxon>
    </lineage>
</organism>
<reference evidence="1" key="2">
    <citation type="journal article" date="2015" name="Data Brief">
        <title>Shoot transcriptome of the giant reed, Arundo donax.</title>
        <authorList>
            <person name="Barrero R.A."/>
            <person name="Guerrero F.D."/>
            <person name="Moolhuijzen P."/>
            <person name="Goolsby J.A."/>
            <person name="Tidwell J."/>
            <person name="Bellgard S.E."/>
            <person name="Bellgard M.I."/>
        </authorList>
    </citation>
    <scope>NUCLEOTIDE SEQUENCE</scope>
    <source>
        <tissue evidence="1">Shoot tissue taken approximately 20 cm above the soil surface</tissue>
    </source>
</reference>
<accession>A0A0A9BUV7</accession>
<name>A0A0A9BUV7_ARUDO</name>